<dbReference type="Pfam" id="PF05649">
    <property type="entry name" value="Peptidase_M13_N"/>
    <property type="match status" value="1"/>
</dbReference>
<dbReference type="Proteomes" id="UP000410492">
    <property type="component" value="Unassembled WGS sequence"/>
</dbReference>
<dbReference type="GO" id="GO:0016485">
    <property type="term" value="P:protein processing"/>
    <property type="evidence" value="ECO:0007669"/>
    <property type="project" value="TreeGrafter"/>
</dbReference>
<keyword evidence="4" id="KW-0472">Membrane</keyword>
<evidence type="ECO:0000256" key="4">
    <source>
        <dbReference type="SAM" id="Phobius"/>
    </source>
</evidence>
<comment type="subcellular location">
    <subcellularLocation>
        <location evidence="1">Cell membrane</location>
        <topology evidence="1">Single-pass type II membrane protein</topology>
    </subcellularLocation>
</comment>
<dbReference type="EMBL" id="CAACVG010001872">
    <property type="protein sequence ID" value="VEN35776.1"/>
    <property type="molecule type" value="Genomic_DNA"/>
</dbReference>
<comment type="similarity">
    <text evidence="2">Belongs to the peptidase M13 family.</text>
</comment>
<evidence type="ECO:0000313" key="7">
    <source>
        <dbReference type="Proteomes" id="UP000410492"/>
    </source>
</evidence>
<feature type="region of interest" description="Disordered" evidence="3">
    <location>
        <begin position="1"/>
        <end position="33"/>
    </location>
</feature>
<evidence type="ECO:0000259" key="5">
    <source>
        <dbReference type="Pfam" id="PF05649"/>
    </source>
</evidence>
<dbReference type="GO" id="GO:0004222">
    <property type="term" value="F:metalloendopeptidase activity"/>
    <property type="evidence" value="ECO:0007669"/>
    <property type="project" value="InterPro"/>
</dbReference>
<gene>
    <name evidence="6" type="ORF">CALMAC_LOCUS1584</name>
</gene>
<dbReference type="InterPro" id="IPR000718">
    <property type="entry name" value="Peptidase_M13"/>
</dbReference>
<reference evidence="6 7" key="1">
    <citation type="submission" date="2019-01" db="EMBL/GenBank/DDBJ databases">
        <authorList>
            <person name="Sayadi A."/>
        </authorList>
    </citation>
    <scope>NUCLEOTIDE SEQUENCE [LARGE SCALE GENOMIC DNA]</scope>
</reference>
<dbReference type="InterPro" id="IPR024079">
    <property type="entry name" value="MetalloPept_cat_dom_sf"/>
</dbReference>
<proteinExistence type="inferred from homology"/>
<evidence type="ECO:0000256" key="2">
    <source>
        <dbReference type="ARBA" id="ARBA00007357"/>
    </source>
</evidence>
<keyword evidence="7" id="KW-1185">Reference proteome</keyword>
<dbReference type="Gene3D" id="3.40.390.10">
    <property type="entry name" value="Collagenase (Catalytic Domain)"/>
    <property type="match status" value="1"/>
</dbReference>
<dbReference type="SUPFAM" id="SSF55486">
    <property type="entry name" value="Metalloproteases ('zincins'), catalytic domain"/>
    <property type="match status" value="1"/>
</dbReference>
<organism evidence="6 7">
    <name type="scientific">Callosobruchus maculatus</name>
    <name type="common">Southern cowpea weevil</name>
    <name type="synonym">Pulse bruchid</name>
    <dbReference type="NCBI Taxonomy" id="64391"/>
    <lineage>
        <taxon>Eukaryota</taxon>
        <taxon>Metazoa</taxon>
        <taxon>Ecdysozoa</taxon>
        <taxon>Arthropoda</taxon>
        <taxon>Hexapoda</taxon>
        <taxon>Insecta</taxon>
        <taxon>Pterygota</taxon>
        <taxon>Neoptera</taxon>
        <taxon>Endopterygota</taxon>
        <taxon>Coleoptera</taxon>
        <taxon>Polyphaga</taxon>
        <taxon>Cucujiformia</taxon>
        <taxon>Chrysomeloidea</taxon>
        <taxon>Chrysomelidae</taxon>
        <taxon>Bruchinae</taxon>
        <taxon>Bruchini</taxon>
        <taxon>Callosobruchus</taxon>
    </lineage>
</organism>
<dbReference type="GO" id="GO:0005886">
    <property type="term" value="C:plasma membrane"/>
    <property type="evidence" value="ECO:0007669"/>
    <property type="project" value="UniProtKB-SubCell"/>
</dbReference>
<keyword evidence="4" id="KW-0812">Transmembrane</keyword>
<dbReference type="OrthoDB" id="6475849at2759"/>
<feature type="domain" description="Peptidase M13 N-terminal" evidence="5">
    <location>
        <begin position="120"/>
        <end position="198"/>
    </location>
</feature>
<keyword evidence="4" id="KW-1133">Transmembrane helix</keyword>
<dbReference type="InterPro" id="IPR008753">
    <property type="entry name" value="Peptidase_M13_N"/>
</dbReference>
<name>A0A653BLB6_CALMS</name>
<dbReference type="PROSITE" id="PS51885">
    <property type="entry name" value="NEPRILYSIN"/>
    <property type="match status" value="1"/>
</dbReference>
<feature type="transmembrane region" description="Helical" evidence="4">
    <location>
        <begin position="62"/>
        <end position="86"/>
    </location>
</feature>
<sequence length="213" mass="24189">MAENGNTDPKPNGMSPKPPKSNGEPSESDPCMDEAKTKDEVDFFHRYRDQISEKTGLSRKGVYVAGGVVLLTFLLLLTVIVLAACWPRIPHRHQFPVCEKAECLRAAAQIRESLNSSVSPCENVWEAACGSWLKNNPLPKDRSIWNQKQEVVRKELPIHTNTVAWKLRHLYESCMNVDDVNSDSDRPLRNIISELGKLHDNIFLSMKFEKNQF</sequence>
<evidence type="ECO:0000256" key="1">
    <source>
        <dbReference type="ARBA" id="ARBA00004401"/>
    </source>
</evidence>
<dbReference type="AlphaFoldDB" id="A0A653BLB6"/>
<evidence type="ECO:0000313" key="6">
    <source>
        <dbReference type="EMBL" id="VEN35776.1"/>
    </source>
</evidence>
<accession>A0A653BLB6</accession>
<evidence type="ECO:0000256" key="3">
    <source>
        <dbReference type="SAM" id="MobiDB-lite"/>
    </source>
</evidence>
<dbReference type="PANTHER" id="PTHR11733">
    <property type="entry name" value="ZINC METALLOPROTEASE FAMILY M13 NEPRILYSIN-RELATED"/>
    <property type="match status" value="1"/>
</dbReference>
<dbReference type="PANTHER" id="PTHR11733:SF167">
    <property type="entry name" value="FI17812P1-RELATED"/>
    <property type="match status" value="1"/>
</dbReference>
<protein>
    <recommendedName>
        <fullName evidence="5">Peptidase M13 N-terminal domain-containing protein</fullName>
    </recommendedName>
</protein>